<name>A0A9P1JZY7_9PROT</name>
<sequence>MSLTRSMACSSLISVPVIVRPWMGRGCFVPSEMSNRHAIRRGANVHGRMGTGRRTDTNGCRRFVRFGTAPWSGASGLPRSMTADSGDPGVWHGPCSKGSV</sequence>
<dbReference type="KEGG" id="abs:AZOBR_p350019"/>
<dbReference type="Proteomes" id="UP000007319">
    <property type="component" value="Plasmid AZOBR_p3"/>
</dbReference>
<dbReference type="AlphaFoldDB" id="A0A9P1JZY7"/>
<evidence type="ECO:0000313" key="2">
    <source>
        <dbReference type="EMBL" id="CCD03003.1"/>
    </source>
</evidence>
<evidence type="ECO:0000313" key="3">
    <source>
        <dbReference type="Proteomes" id="UP000007319"/>
    </source>
</evidence>
<keyword evidence="3" id="KW-1185">Reference proteome</keyword>
<feature type="region of interest" description="Disordered" evidence="1">
    <location>
        <begin position="75"/>
        <end position="100"/>
    </location>
</feature>
<proteinExistence type="predicted"/>
<gene>
    <name evidence="2" type="ORF">AZOBR_p350019</name>
</gene>
<keyword evidence="2" id="KW-0614">Plasmid</keyword>
<reference evidence="2 3" key="1">
    <citation type="journal article" date="2011" name="PLoS Genet.">
        <title>Azospirillum genomes reveal transition of bacteria from aquatic to terrestrial environments.</title>
        <authorList>
            <person name="Wisniewski-Dye F."/>
            <person name="Borziak K."/>
            <person name="Khalsa-Moyers G."/>
            <person name="Alexandre G."/>
            <person name="Sukharnikov L.O."/>
            <person name="Wuichet K."/>
            <person name="Hurst G.B."/>
            <person name="McDonald W.H."/>
            <person name="Robertson J.S."/>
            <person name="Barbe V."/>
            <person name="Calteau A."/>
            <person name="Rouy Z."/>
            <person name="Mangenot S."/>
            <person name="Prigent-Combaret C."/>
            <person name="Normand P."/>
            <person name="Boyer M."/>
            <person name="Siguier P."/>
            <person name="Dessaux Y."/>
            <person name="Elmerich C."/>
            <person name="Condemine G."/>
            <person name="Krishnen G."/>
            <person name="Kennedy I."/>
            <person name="Paterson A.H."/>
            <person name="Gonzalez V."/>
            <person name="Mavingui P."/>
            <person name="Zhulin I.B."/>
        </authorList>
    </citation>
    <scope>NUCLEOTIDE SEQUENCE [LARGE SCALE GENOMIC DNA]</scope>
    <source>
        <strain evidence="2 3">Sp245</strain>
    </source>
</reference>
<protein>
    <submittedName>
        <fullName evidence="2">Uncharacterized protein</fullName>
    </submittedName>
</protein>
<evidence type="ECO:0000256" key="1">
    <source>
        <dbReference type="SAM" id="MobiDB-lite"/>
    </source>
</evidence>
<geneLocation type="plasmid" evidence="2 3">
    <name>AZOBR_p3</name>
</geneLocation>
<organism evidence="2 3">
    <name type="scientific">Azospirillum baldaniorum</name>
    <dbReference type="NCBI Taxonomy" id="1064539"/>
    <lineage>
        <taxon>Bacteria</taxon>
        <taxon>Pseudomonadati</taxon>
        <taxon>Pseudomonadota</taxon>
        <taxon>Alphaproteobacteria</taxon>
        <taxon>Rhodospirillales</taxon>
        <taxon>Azospirillaceae</taxon>
        <taxon>Azospirillum</taxon>
    </lineage>
</organism>
<accession>A0A9P1JZY7</accession>
<dbReference type="EMBL" id="HE577330">
    <property type="protein sequence ID" value="CCD03003.1"/>
    <property type="molecule type" value="Genomic_DNA"/>
</dbReference>